<evidence type="ECO:0000256" key="1">
    <source>
        <dbReference type="SAM" id="Coils"/>
    </source>
</evidence>
<keyword evidence="1" id="KW-0175">Coiled coil</keyword>
<feature type="coiled-coil region" evidence="1">
    <location>
        <begin position="82"/>
        <end position="120"/>
    </location>
</feature>
<dbReference type="SUPFAM" id="SSF63491">
    <property type="entry name" value="BAG domain"/>
    <property type="match status" value="1"/>
</dbReference>
<organism evidence="4 5">
    <name type="scientific">Mycena chlorophos</name>
    <name type="common">Agaric fungus</name>
    <name type="synonym">Agaricus chlorophos</name>
    <dbReference type="NCBI Taxonomy" id="658473"/>
    <lineage>
        <taxon>Eukaryota</taxon>
        <taxon>Fungi</taxon>
        <taxon>Dikarya</taxon>
        <taxon>Basidiomycota</taxon>
        <taxon>Agaricomycotina</taxon>
        <taxon>Agaricomycetes</taxon>
        <taxon>Agaricomycetidae</taxon>
        <taxon>Agaricales</taxon>
        <taxon>Marasmiineae</taxon>
        <taxon>Mycenaceae</taxon>
        <taxon>Mycena</taxon>
    </lineage>
</organism>
<dbReference type="PROSITE" id="PS51035">
    <property type="entry name" value="BAG"/>
    <property type="match status" value="1"/>
</dbReference>
<feature type="compositionally biased region" description="Polar residues" evidence="2">
    <location>
        <begin position="424"/>
        <end position="436"/>
    </location>
</feature>
<feature type="region of interest" description="Disordered" evidence="2">
    <location>
        <begin position="142"/>
        <end position="239"/>
    </location>
</feature>
<dbReference type="AlphaFoldDB" id="A0A8H6S1F5"/>
<sequence>MFHSYRPVPLAPSPRDKYLAALAAAQAAEAEYLAAERLKQEEEAIRLRLRQIEALKQPSYHYASPSYNDFGHYAPQAPVVDIEALRREIALEERERILREQEQERRAVEARERARRAALQNAMRSEQATFELEAAIRALTGRSPAPLGKAPNAAHHRSSGTPKQSTPEVHSQVPSKPVSQRVQVATPTKSATRTSSAPQPRPIRFVVHFADEPAAESSKQASSDVAPKPSKGKAPAPAPVHTIATSNAEIQAVEAAFTALANEWIFPEQLDFSTSRNSSPAARGSIATEGDSVIARLTYSTNNQPVRFYHQSLSKLLARLDAVESFGDEQVRHARKEVVAKVEAALDEVESVVEARWRRLFGREERSSEPEAALLPEQLPIDVDAVPELTNNAPAANSDPMAQPDAVDAARSQDQAGVEDGLVDSQSRASEVTSTIPTVLPEELPVDLPAVTQPLFNTNSTSDKQLPTDDDVAEPFESVAVNVEHVEDEPTLEDVAQHIHPYEVESPELRAASLPAFSDEDVESSVGEAKSEAGSEWSEVVEA</sequence>
<evidence type="ECO:0000313" key="5">
    <source>
        <dbReference type="Proteomes" id="UP000613580"/>
    </source>
</evidence>
<dbReference type="EMBL" id="JACAZE010000025">
    <property type="protein sequence ID" value="KAF7290946.1"/>
    <property type="molecule type" value="Genomic_DNA"/>
</dbReference>
<dbReference type="Proteomes" id="UP000613580">
    <property type="component" value="Unassembled WGS sequence"/>
</dbReference>
<gene>
    <name evidence="4" type="ORF">HMN09_01273200</name>
</gene>
<feature type="compositionally biased region" description="Low complexity" evidence="2">
    <location>
        <begin position="226"/>
        <end position="235"/>
    </location>
</feature>
<accession>A0A8H6S1F5</accession>
<dbReference type="Gene3D" id="1.20.58.120">
    <property type="entry name" value="BAG domain"/>
    <property type="match status" value="1"/>
</dbReference>
<comment type="caution">
    <text evidence="4">The sequence shown here is derived from an EMBL/GenBank/DDBJ whole genome shotgun (WGS) entry which is preliminary data.</text>
</comment>
<dbReference type="OrthoDB" id="333905at2759"/>
<dbReference type="GO" id="GO:0051087">
    <property type="term" value="F:protein-folding chaperone binding"/>
    <property type="evidence" value="ECO:0007669"/>
    <property type="project" value="InterPro"/>
</dbReference>
<feature type="compositionally biased region" description="Polar residues" evidence="2">
    <location>
        <begin position="159"/>
        <end position="198"/>
    </location>
</feature>
<feature type="coiled-coil region" evidence="1">
    <location>
        <begin position="25"/>
        <end position="55"/>
    </location>
</feature>
<feature type="domain" description="BAG" evidence="3">
    <location>
        <begin position="313"/>
        <end position="353"/>
    </location>
</feature>
<dbReference type="InterPro" id="IPR036533">
    <property type="entry name" value="BAG_dom_sf"/>
</dbReference>
<keyword evidence="5" id="KW-1185">Reference proteome</keyword>
<name>A0A8H6S1F5_MYCCL</name>
<protein>
    <submittedName>
        <fullName evidence="4">BAG domain-containing protein</fullName>
    </submittedName>
</protein>
<reference evidence="4" key="1">
    <citation type="submission" date="2020-05" db="EMBL/GenBank/DDBJ databases">
        <title>Mycena genomes resolve the evolution of fungal bioluminescence.</title>
        <authorList>
            <person name="Tsai I.J."/>
        </authorList>
    </citation>
    <scope>NUCLEOTIDE SEQUENCE</scope>
    <source>
        <strain evidence="4">110903Hualien_Pintung</strain>
    </source>
</reference>
<evidence type="ECO:0000256" key="2">
    <source>
        <dbReference type="SAM" id="MobiDB-lite"/>
    </source>
</evidence>
<proteinExistence type="predicted"/>
<evidence type="ECO:0000313" key="4">
    <source>
        <dbReference type="EMBL" id="KAF7290946.1"/>
    </source>
</evidence>
<dbReference type="Pfam" id="PF02179">
    <property type="entry name" value="BAG"/>
    <property type="match status" value="1"/>
</dbReference>
<feature type="region of interest" description="Disordered" evidence="2">
    <location>
        <begin position="390"/>
        <end position="436"/>
    </location>
</feature>
<feature type="region of interest" description="Disordered" evidence="2">
    <location>
        <begin position="512"/>
        <end position="543"/>
    </location>
</feature>
<evidence type="ECO:0000259" key="3">
    <source>
        <dbReference type="PROSITE" id="PS51035"/>
    </source>
</evidence>
<dbReference type="InterPro" id="IPR003103">
    <property type="entry name" value="BAG_domain"/>
</dbReference>